<dbReference type="PANTHER" id="PTHR43081">
    <property type="entry name" value="ADENYLATE CYCLASE, TERMINAL-DIFFERENTIATION SPECIFIC-RELATED"/>
    <property type="match status" value="1"/>
</dbReference>
<evidence type="ECO:0000256" key="2">
    <source>
        <dbReference type="SAM" id="Phobius"/>
    </source>
</evidence>
<keyword evidence="2" id="KW-1133">Transmembrane helix</keyword>
<dbReference type="Gene3D" id="3.30.70.1230">
    <property type="entry name" value="Nucleotide cyclase"/>
    <property type="match status" value="1"/>
</dbReference>
<dbReference type="Pfam" id="PF00211">
    <property type="entry name" value="Guanylate_cyc"/>
    <property type="match status" value="1"/>
</dbReference>
<keyword evidence="2" id="KW-0472">Membrane</keyword>
<keyword evidence="2" id="KW-0812">Transmembrane</keyword>
<dbReference type="SMART" id="SM00044">
    <property type="entry name" value="CYCc"/>
    <property type="match status" value="1"/>
</dbReference>
<gene>
    <name evidence="4" type="ORF">GCM10010528_04270</name>
</gene>
<evidence type="ECO:0000313" key="4">
    <source>
        <dbReference type="EMBL" id="GAA3025505.1"/>
    </source>
</evidence>
<dbReference type="PANTHER" id="PTHR43081:SF1">
    <property type="entry name" value="ADENYLATE CYCLASE, TERMINAL-DIFFERENTIATION SPECIFIC"/>
    <property type="match status" value="1"/>
</dbReference>
<protein>
    <recommendedName>
        <fullName evidence="3">Guanylate cyclase domain-containing protein</fullName>
    </recommendedName>
</protein>
<reference evidence="4 5" key="1">
    <citation type="journal article" date="2019" name="Int. J. Syst. Evol. Microbiol.">
        <title>The Global Catalogue of Microorganisms (GCM) 10K type strain sequencing project: providing services to taxonomists for standard genome sequencing and annotation.</title>
        <authorList>
            <consortium name="The Broad Institute Genomics Platform"/>
            <consortium name="The Broad Institute Genome Sequencing Center for Infectious Disease"/>
            <person name="Wu L."/>
            <person name="Ma J."/>
        </authorList>
    </citation>
    <scope>NUCLEOTIDE SEQUENCE [LARGE SCALE GENOMIC DNA]</scope>
    <source>
        <strain evidence="4 5">JCM 14234</strain>
    </source>
</reference>
<feature type="domain" description="Guanylate cyclase" evidence="3">
    <location>
        <begin position="109"/>
        <end position="223"/>
    </location>
</feature>
<dbReference type="InterPro" id="IPR050697">
    <property type="entry name" value="Adenylyl/Guanylyl_Cyclase_3/4"/>
</dbReference>
<evidence type="ECO:0000259" key="3">
    <source>
        <dbReference type="PROSITE" id="PS50125"/>
    </source>
</evidence>
<dbReference type="RefSeq" id="WP_290714287.1">
    <property type="nucleotide sequence ID" value="NZ_BAAAVS010000002.1"/>
</dbReference>
<dbReference type="PROSITE" id="PS50125">
    <property type="entry name" value="GUANYLATE_CYCLASE_2"/>
    <property type="match status" value="1"/>
</dbReference>
<dbReference type="CDD" id="cd07302">
    <property type="entry name" value="CHD"/>
    <property type="match status" value="1"/>
</dbReference>
<proteinExistence type="inferred from homology"/>
<accession>A0ABN3YF78</accession>
<comment type="similarity">
    <text evidence="1">Belongs to the adenylyl cyclase class-3 family.</text>
</comment>
<keyword evidence="5" id="KW-1185">Reference proteome</keyword>
<evidence type="ECO:0000256" key="1">
    <source>
        <dbReference type="ARBA" id="ARBA00005381"/>
    </source>
</evidence>
<evidence type="ECO:0000313" key="5">
    <source>
        <dbReference type="Proteomes" id="UP001501035"/>
    </source>
</evidence>
<dbReference type="InterPro" id="IPR001054">
    <property type="entry name" value="A/G_cyclase"/>
</dbReference>
<name>A0ABN3YF78_9ACTN</name>
<sequence length="273" mass="29344">MTTLEISLAVVAAALAALATTTTVLWLSARRRSHSLQRTLTELQQPPRKRRLRVPTASELARGAVGTAIKVADQGLGRVVRSSVEEIAGWANVQRPDLVRIADHDGTVTILFSDIEDSTTLNTQLGDKVWVHLLDKHDRIINRAVEHHNGYVVKTQGDGFMVAFRSPADAVGAAVDVQRAITGVRPGSRLSPVRVRIGIHRGPAVHRDNDLFGQNVAMAARVAGQADGAEILVSDAVLDELGDTYSVLQTRNVDLKGIPGKHAVHALDWAAAA</sequence>
<feature type="transmembrane region" description="Helical" evidence="2">
    <location>
        <begin position="6"/>
        <end position="28"/>
    </location>
</feature>
<dbReference type="SUPFAM" id="SSF55073">
    <property type="entry name" value="Nucleotide cyclase"/>
    <property type="match status" value="1"/>
</dbReference>
<dbReference type="EMBL" id="BAAAVS010000002">
    <property type="protein sequence ID" value="GAA3025505.1"/>
    <property type="molecule type" value="Genomic_DNA"/>
</dbReference>
<organism evidence="4 5">
    <name type="scientific">Gordonia defluvii</name>
    <dbReference type="NCBI Taxonomy" id="283718"/>
    <lineage>
        <taxon>Bacteria</taxon>
        <taxon>Bacillati</taxon>
        <taxon>Actinomycetota</taxon>
        <taxon>Actinomycetes</taxon>
        <taxon>Mycobacteriales</taxon>
        <taxon>Gordoniaceae</taxon>
        <taxon>Gordonia</taxon>
    </lineage>
</organism>
<dbReference type="InterPro" id="IPR029787">
    <property type="entry name" value="Nucleotide_cyclase"/>
</dbReference>
<comment type="caution">
    <text evidence="4">The sequence shown here is derived from an EMBL/GenBank/DDBJ whole genome shotgun (WGS) entry which is preliminary data.</text>
</comment>
<dbReference type="Proteomes" id="UP001501035">
    <property type="component" value="Unassembled WGS sequence"/>
</dbReference>